<keyword evidence="4" id="KW-0411">Iron-sulfur</keyword>
<dbReference type="InterPro" id="IPR036922">
    <property type="entry name" value="Rieske_2Fe-2S_sf"/>
</dbReference>
<gene>
    <name evidence="8" type="ORF">GURASL_32760</name>
</gene>
<sequence>METVDRGRRRFIAALAAFAALLLGRRFLVPQRRPAEERLTVEKRTIPPRGALVFRERRLAVIREGGEIYALSLSCTHLGCAVTVTPDRLACPCHGSVFDRRGNVLKGPAARPLDRFRVEDDGDRVIVFL</sequence>
<organism evidence="8 9">
    <name type="scientific">Geotalea uraniireducens</name>
    <dbReference type="NCBI Taxonomy" id="351604"/>
    <lineage>
        <taxon>Bacteria</taxon>
        <taxon>Pseudomonadati</taxon>
        <taxon>Thermodesulfobacteriota</taxon>
        <taxon>Desulfuromonadia</taxon>
        <taxon>Geobacterales</taxon>
        <taxon>Geobacteraceae</taxon>
        <taxon>Geotalea</taxon>
    </lineage>
</organism>
<evidence type="ECO:0000313" key="8">
    <source>
        <dbReference type="EMBL" id="BDV44353.1"/>
    </source>
</evidence>
<dbReference type="Proteomes" id="UP001317705">
    <property type="component" value="Chromosome"/>
</dbReference>
<accession>A0ABN6VVK8</accession>
<keyword evidence="5" id="KW-1015">Disulfide bond</keyword>
<proteinExistence type="predicted"/>
<reference evidence="8 9" key="1">
    <citation type="submission" date="2022-12" db="EMBL/GenBank/DDBJ databases">
        <title>Polyphasic characterization of Geotalea uranireducens NIT-SL11 newly isolated from a complex of sewage sludge and microbially reduced graphene oxide.</title>
        <authorList>
            <person name="Xie L."/>
            <person name="Yoshida N."/>
            <person name="Meng L."/>
        </authorList>
    </citation>
    <scope>NUCLEOTIDE SEQUENCE [LARGE SCALE GENOMIC DNA]</scope>
    <source>
        <strain evidence="8 9">NIT-SL11</strain>
    </source>
</reference>
<dbReference type="PRINTS" id="PR00162">
    <property type="entry name" value="RIESKE"/>
</dbReference>
<dbReference type="SUPFAM" id="SSF50022">
    <property type="entry name" value="ISP domain"/>
    <property type="match status" value="1"/>
</dbReference>
<dbReference type="Gene3D" id="2.102.10.10">
    <property type="entry name" value="Rieske [2Fe-2S] iron-sulphur domain"/>
    <property type="match status" value="1"/>
</dbReference>
<evidence type="ECO:0000256" key="6">
    <source>
        <dbReference type="ARBA" id="ARBA00034078"/>
    </source>
</evidence>
<evidence type="ECO:0000313" key="9">
    <source>
        <dbReference type="Proteomes" id="UP001317705"/>
    </source>
</evidence>
<dbReference type="PROSITE" id="PS51318">
    <property type="entry name" value="TAT"/>
    <property type="match status" value="1"/>
</dbReference>
<feature type="domain" description="Rieske" evidence="7">
    <location>
        <begin position="38"/>
        <end position="127"/>
    </location>
</feature>
<comment type="cofactor">
    <cofactor evidence="6">
        <name>[2Fe-2S] cluster</name>
        <dbReference type="ChEBI" id="CHEBI:190135"/>
    </cofactor>
</comment>
<evidence type="ECO:0000256" key="5">
    <source>
        <dbReference type="ARBA" id="ARBA00023157"/>
    </source>
</evidence>
<dbReference type="Pfam" id="PF00355">
    <property type="entry name" value="Rieske"/>
    <property type="match status" value="1"/>
</dbReference>
<evidence type="ECO:0000256" key="4">
    <source>
        <dbReference type="ARBA" id="ARBA00023014"/>
    </source>
</evidence>
<dbReference type="EMBL" id="AP027151">
    <property type="protein sequence ID" value="BDV44353.1"/>
    <property type="molecule type" value="Genomic_DNA"/>
</dbReference>
<evidence type="ECO:0000259" key="7">
    <source>
        <dbReference type="PROSITE" id="PS51296"/>
    </source>
</evidence>
<dbReference type="PANTHER" id="PTHR10134">
    <property type="entry name" value="CYTOCHROME B-C1 COMPLEX SUBUNIT RIESKE, MITOCHONDRIAL"/>
    <property type="match status" value="1"/>
</dbReference>
<dbReference type="InterPro" id="IPR017941">
    <property type="entry name" value="Rieske_2Fe-2S"/>
</dbReference>
<keyword evidence="1" id="KW-0001">2Fe-2S</keyword>
<name>A0ABN6VVK8_9BACT</name>
<dbReference type="RefSeq" id="WP_282000459.1">
    <property type="nucleotide sequence ID" value="NZ_AP027151.1"/>
</dbReference>
<keyword evidence="9" id="KW-1185">Reference proteome</keyword>
<evidence type="ECO:0000256" key="1">
    <source>
        <dbReference type="ARBA" id="ARBA00022714"/>
    </source>
</evidence>
<keyword evidence="3" id="KW-0408">Iron</keyword>
<evidence type="ECO:0000256" key="3">
    <source>
        <dbReference type="ARBA" id="ARBA00023004"/>
    </source>
</evidence>
<protein>
    <submittedName>
        <fullName evidence="8">Cytochrome b6</fullName>
    </submittedName>
</protein>
<dbReference type="PROSITE" id="PS51296">
    <property type="entry name" value="RIESKE"/>
    <property type="match status" value="1"/>
</dbReference>
<dbReference type="CDD" id="cd03467">
    <property type="entry name" value="Rieske"/>
    <property type="match status" value="1"/>
</dbReference>
<keyword evidence="2" id="KW-0479">Metal-binding</keyword>
<dbReference type="InterPro" id="IPR014349">
    <property type="entry name" value="Rieske_Fe-S_prot"/>
</dbReference>
<dbReference type="InterPro" id="IPR006311">
    <property type="entry name" value="TAT_signal"/>
</dbReference>
<dbReference type="InterPro" id="IPR005805">
    <property type="entry name" value="Rieske_Fe-S_prot_C"/>
</dbReference>
<evidence type="ECO:0000256" key="2">
    <source>
        <dbReference type="ARBA" id="ARBA00022723"/>
    </source>
</evidence>